<evidence type="ECO:0000313" key="11">
    <source>
        <dbReference type="Proteomes" id="UP000469523"/>
    </source>
</evidence>
<proteinExistence type="inferred from homology"/>
<evidence type="ECO:0000256" key="6">
    <source>
        <dbReference type="ARBA" id="ARBA00023049"/>
    </source>
</evidence>
<comment type="caution">
    <text evidence="10">The sequence shown here is derived from an EMBL/GenBank/DDBJ whole genome shotgun (WGS) entry which is preliminary data.</text>
</comment>
<dbReference type="PANTHER" id="PTHR42994">
    <property type="entry name" value="PEPTIDASE T"/>
    <property type="match status" value="1"/>
</dbReference>
<dbReference type="Gene3D" id="3.30.70.360">
    <property type="match status" value="1"/>
</dbReference>
<dbReference type="InterPro" id="IPR036264">
    <property type="entry name" value="Bact_exopeptidase_dim_dom"/>
</dbReference>
<keyword evidence="2" id="KW-0645">Protease</keyword>
<evidence type="ECO:0000259" key="9">
    <source>
        <dbReference type="Pfam" id="PF07687"/>
    </source>
</evidence>
<organism evidence="10 11">
    <name type="scientific">Tissierella pigra</name>
    <dbReference type="NCBI Taxonomy" id="2607614"/>
    <lineage>
        <taxon>Bacteria</taxon>
        <taxon>Bacillati</taxon>
        <taxon>Bacillota</taxon>
        <taxon>Tissierellia</taxon>
        <taxon>Tissierellales</taxon>
        <taxon>Tissierellaceae</taxon>
        <taxon>Tissierella</taxon>
    </lineage>
</organism>
<dbReference type="Pfam" id="PF01546">
    <property type="entry name" value="Peptidase_M20"/>
    <property type="match status" value="1"/>
</dbReference>
<dbReference type="SUPFAM" id="SSF55031">
    <property type="entry name" value="Bacterial exopeptidase dimerisation domain"/>
    <property type="match status" value="1"/>
</dbReference>
<evidence type="ECO:0000256" key="4">
    <source>
        <dbReference type="ARBA" id="ARBA00022801"/>
    </source>
</evidence>
<dbReference type="GO" id="GO:0008237">
    <property type="term" value="F:metallopeptidase activity"/>
    <property type="evidence" value="ECO:0007669"/>
    <property type="project" value="UniProtKB-KW"/>
</dbReference>
<evidence type="ECO:0000256" key="7">
    <source>
        <dbReference type="PIRNR" id="PIRNR001123"/>
    </source>
</evidence>
<comment type="cofactor">
    <cofactor evidence="8">
        <name>a divalent metal cation</name>
        <dbReference type="ChEBI" id="CHEBI:60240"/>
    </cofactor>
    <text evidence="8">Binds 2 divalent metal cations per subunit.</text>
</comment>
<keyword evidence="4 10" id="KW-0378">Hydrolase</keyword>
<dbReference type="InterPro" id="IPR011650">
    <property type="entry name" value="Peptidase_M20_dimer"/>
</dbReference>
<name>A0A6N7XFL5_9FIRM</name>
<dbReference type="PIRSF" id="PIRSF001123">
    <property type="entry name" value="PepA_GA"/>
    <property type="match status" value="1"/>
</dbReference>
<dbReference type="PROSITE" id="PS00758">
    <property type="entry name" value="ARGE_DAPE_CPG2_1"/>
    <property type="match status" value="1"/>
</dbReference>
<dbReference type="GO" id="GO:0046872">
    <property type="term" value="F:metal ion binding"/>
    <property type="evidence" value="ECO:0007669"/>
    <property type="project" value="UniProtKB-UniRule"/>
</dbReference>
<dbReference type="EMBL" id="VUNQ01000004">
    <property type="protein sequence ID" value="MSU00516.1"/>
    <property type="molecule type" value="Genomic_DNA"/>
</dbReference>
<dbReference type="NCBIfam" id="TIGR01883">
    <property type="entry name" value="PepT-like"/>
    <property type="match status" value="1"/>
</dbReference>
<dbReference type="SUPFAM" id="SSF53187">
    <property type="entry name" value="Zn-dependent exopeptidases"/>
    <property type="match status" value="1"/>
</dbReference>
<evidence type="ECO:0000256" key="8">
    <source>
        <dbReference type="PIRSR" id="PIRSR001123-2"/>
    </source>
</evidence>
<dbReference type="GO" id="GO:0006508">
    <property type="term" value="P:proteolysis"/>
    <property type="evidence" value="ECO:0007669"/>
    <property type="project" value="UniProtKB-KW"/>
</dbReference>
<protein>
    <submittedName>
        <fullName evidence="10">M20/M25/M40 family metallo-hydrolase</fullName>
    </submittedName>
</protein>
<dbReference type="AlphaFoldDB" id="A0A6N7XFL5"/>
<dbReference type="GO" id="GO:0004177">
    <property type="term" value="F:aminopeptidase activity"/>
    <property type="evidence" value="ECO:0007669"/>
    <property type="project" value="UniProtKB-UniRule"/>
</dbReference>
<comment type="similarity">
    <text evidence="7">Belongs to the peptidase M42 family.</text>
</comment>
<keyword evidence="3 8" id="KW-0479">Metal-binding</keyword>
<accession>A0A6N7XFL5</accession>
<feature type="domain" description="Peptidase M20 dimerisation" evidence="9">
    <location>
        <begin position="183"/>
        <end position="271"/>
    </location>
</feature>
<evidence type="ECO:0000256" key="1">
    <source>
        <dbReference type="ARBA" id="ARBA00001947"/>
    </source>
</evidence>
<dbReference type="InterPro" id="IPR001261">
    <property type="entry name" value="ArgE/DapE_CS"/>
</dbReference>
<dbReference type="Pfam" id="PF07687">
    <property type="entry name" value="M20_dimer"/>
    <property type="match status" value="1"/>
</dbReference>
<comment type="cofactor">
    <cofactor evidence="1">
        <name>Zn(2+)</name>
        <dbReference type="ChEBI" id="CHEBI:29105"/>
    </cofactor>
</comment>
<evidence type="ECO:0000256" key="2">
    <source>
        <dbReference type="ARBA" id="ARBA00022670"/>
    </source>
</evidence>
<dbReference type="Gene3D" id="3.40.630.10">
    <property type="entry name" value="Zn peptidases"/>
    <property type="match status" value="1"/>
</dbReference>
<dbReference type="InterPro" id="IPR002933">
    <property type="entry name" value="Peptidase_M20"/>
</dbReference>
<evidence type="ECO:0000313" key="10">
    <source>
        <dbReference type="EMBL" id="MSU00516.1"/>
    </source>
</evidence>
<dbReference type="PANTHER" id="PTHR42994:SF2">
    <property type="entry name" value="PEPTIDASE"/>
    <property type="match status" value="1"/>
</dbReference>
<sequence>MNKDGILSRFLDYVKISSPSYKEGNFAKKVKEDMESLGLDVIIDDAGIKANSDTGNLIGYLKGNKEAEPIMFCAHLDTVTPCENIEPIIENGIVKSKGNTILSADDKAGIVGILEGIKYIKENNIPHGDIEVVFTICEEVGLYGSKYLDYSKIKSKTAFILDASGEIGGVNIQGPAQAQIFAKFHGKAAHAGLSPEKGISAIQIASRAIDKMNLLRIDEETTANIGVIKGGSATNIVADLVEIEFEARSLNEEKLNNQVKHMVDTMEEAAKVFNGTVDTEVNYAYPTFKLDKEEPMLKTIEKAMNKLNISYRPCSTGGGSDTNIFNGKGIKTATLGIGMFNAHSVDEYISIEDLVKTSQLVAAIIEEII</sequence>
<dbReference type="InterPro" id="IPR008007">
    <property type="entry name" value="Peptidase_M42"/>
</dbReference>
<evidence type="ECO:0000256" key="3">
    <source>
        <dbReference type="ARBA" id="ARBA00022723"/>
    </source>
</evidence>
<dbReference type="InterPro" id="IPR010162">
    <property type="entry name" value="PepT-like"/>
</dbReference>
<gene>
    <name evidence="10" type="ORF">FYJ83_03420</name>
</gene>
<dbReference type="Proteomes" id="UP000469523">
    <property type="component" value="Unassembled WGS sequence"/>
</dbReference>
<reference evidence="10 11" key="1">
    <citation type="submission" date="2019-09" db="EMBL/GenBank/DDBJ databases">
        <title>In-depth cultivation of the pig gut microbiome towards novel bacterial diversity and tailored functional studies.</title>
        <authorList>
            <person name="Wylensek D."/>
            <person name="Hitch T.C.A."/>
            <person name="Clavel T."/>
        </authorList>
    </citation>
    <scope>NUCLEOTIDE SEQUENCE [LARGE SCALE GENOMIC DNA]</scope>
    <source>
        <strain evidence="10 11">WCA3-693-APC-4?</strain>
    </source>
</reference>
<keyword evidence="11" id="KW-1185">Reference proteome</keyword>
<keyword evidence="6" id="KW-0482">Metalloprotease</keyword>
<feature type="binding site" evidence="8">
    <location>
        <position position="343"/>
    </location>
    <ligand>
        <name>Zn(2+)</name>
        <dbReference type="ChEBI" id="CHEBI:29105"/>
        <label>2</label>
    </ligand>
</feature>
<dbReference type="RefSeq" id="WP_154438940.1">
    <property type="nucleotide sequence ID" value="NZ_JAHLPJ010000001.1"/>
</dbReference>
<evidence type="ECO:0000256" key="5">
    <source>
        <dbReference type="ARBA" id="ARBA00022833"/>
    </source>
</evidence>
<keyword evidence="5" id="KW-0862">Zinc</keyword>